<feature type="region of interest" description="Disordered" evidence="1">
    <location>
        <begin position="156"/>
        <end position="184"/>
    </location>
</feature>
<proteinExistence type="predicted"/>
<name>A0ABD3PI26_9STRA</name>
<dbReference type="EMBL" id="JALLPJ020000629">
    <property type="protein sequence ID" value="KAL3786966.1"/>
    <property type="molecule type" value="Genomic_DNA"/>
</dbReference>
<dbReference type="AlphaFoldDB" id="A0ABD3PI26"/>
<dbReference type="PROSITE" id="PS50828">
    <property type="entry name" value="SMR"/>
    <property type="match status" value="1"/>
</dbReference>
<evidence type="ECO:0000313" key="3">
    <source>
        <dbReference type="EMBL" id="KAL3786966.1"/>
    </source>
</evidence>
<evidence type="ECO:0000313" key="4">
    <source>
        <dbReference type="Proteomes" id="UP001530400"/>
    </source>
</evidence>
<dbReference type="InterPro" id="IPR036063">
    <property type="entry name" value="Smr_dom_sf"/>
</dbReference>
<feature type="compositionally biased region" description="Basic residues" evidence="1">
    <location>
        <begin position="96"/>
        <end position="122"/>
    </location>
</feature>
<dbReference type="Proteomes" id="UP001530400">
    <property type="component" value="Unassembled WGS sequence"/>
</dbReference>
<organism evidence="3 4">
    <name type="scientific">Cyclotella atomus</name>
    <dbReference type="NCBI Taxonomy" id="382360"/>
    <lineage>
        <taxon>Eukaryota</taxon>
        <taxon>Sar</taxon>
        <taxon>Stramenopiles</taxon>
        <taxon>Ochrophyta</taxon>
        <taxon>Bacillariophyta</taxon>
        <taxon>Coscinodiscophyceae</taxon>
        <taxon>Thalassiosirophycidae</taxon>
        <taxon>Stephanodiscales</taxon>
        <taxon>Stephanodiscaceae</taxon>
        <taxon>Cyclotella</taxon>
    </lineage>
</organism>
<keyword evidence="4" id="KW-1185">Reference proteome</keyword>
<dbReference type="InterPro" id="IPR002625">
    <property type="entry name" value="Smr_dom"/>
</dbReference>
<reference evidence="3 4" key="1">
    <citation type="submission" date="2024-10" db="EMBL/GenBank/DDBJ databases">
        <title>Updated reference genomes for cyclostephanoid diatoms.</title>
        <authorList>
            <person name="Roberts W.R."/>
            <person name="Alverson A.J."/>
        </authorList>
    </citation>
    <scope>NUCLEOTIDE SEQUENCE [LARGE SCALE GENOMIC DNA]</scope>
    <source>
        <strain evidence="3 4">AJA010-31</strain>
    </source>
</reference>
<evidence type="ECO:0000256" key="1">
    <source>
        <dbReference type="SAM" id="MobiDB-lite"/>
    </source>
</evidence>
<dbReference type="SUPFAM" id="SSF160443">
    <property type="entry name" value="SMR domain-like"/>
    <property type="match status" value="1"/>
</dbReference>
<dbReference type="Gene3D" id="3.30.1370.110">
    <property type="match status" value="1"/>
</dbReference>
<feature type="region of interest" description="Disordered" evidence="1">
    <location>
        <begin position="96"/>
        <end position="128"/>
    </location>
</feature>
<accession>A0ABD3PI26</accession>
<comment type="caution">
    <text evidence="3">The sequence shown here is derived from an EMBL/GenBank/DDBJ whole genome shotgun (WGS) entry which is preliminary data.</text>
</comment>
<evidence type="ECO:0000259" key="2">
    <source>
        <dbReference type="PROSITE" id="PS50828"/>
    </source>
</evidence>
<gene>
    <name evidence="3" type="ORF">ACHAWO_005105</name>
</gene>
<protein>
    <recommendedName>
        <fullName evidence="2">Smr domain-containing protein</fullName>
    </recommendedName>
</protein>
<sequence length="238" mass="27353">MKMNLMIDCIEECKNPRISGDTCELEDQSISIWMEADTKLITLLWLIESKIAVPNLLADYDVHLNLPEYSFVIDHEFMNRSLSDIGLCDDSTIHIKPKKTRNRGSPSAKHKKQNKKKQKKVTRKDEDEKRHRVLLDQVFDEAHDVFKDDFTIKKCPPIQRSSNQSKLESTEPEHASRQTSITPHTLDLHGYTRAEALHKLDSYLPNWIDEAMKKDNCKLPVNIISGSGSQIISEAVEQ</sequence>
<feature type="domain" description="Smr" evidence="2">
    <location>
        <begin position="186"/>
        <end position="238"/>
    </location>
</feature>